<reference evidence="3" key="1">
    <citation type="submission" date="2021-01" db="EMBL/GenBank/DDBJ databases">
        <title>Genome public.</title>
        <authorList>
            <person name="Liu C."/>
            <person name="Sun Q."/>
        </authorList>
    </citation>
    <scope>NUCLEOTIDE SEQUENCE</scope>
    <source>
        <strain evidence="3">M6</strain>
    </source>
</reference>
<protein>
    <submittedName>
        <fullName evidence="3">DUF4854 domain-containing protein</fullName>
    </submittedName>
</protein>
<dbReference type="AlphaFoldDB" id="A0A934WTR4"/>
<dbReference type="InterPro" id="IPR032327">
    <property type="entry name" value="DUF4854"/>
</dbReference>
<gene>
    <name evidence="3" type="ORF">JKK62_13985</name>
</gene>
<keyword evidence="2" id="KW-0732">Signal</keyword>
<dbReference type="EMBL" id="JAEQMG010000149">
    <property type="protein sequence ID" value="MBK6089736.1"/>
    <property type="molecule type" value="Genomic_DNA"/>
</dbReference>
<feature type="compositionally biased region" description="Low complexity" evidence="1">
    <location>
        <begin position="29"/>
        <end position="52"/>
    </location>
</feature>
<comment type="caution">
    <text evidence="3">The sequence shown here is derived from an EMBL/GenBank/DDBJ whole genome shotgun (WGS) entry which is preliminary data.</text>
</comment>
<evidence type="ECO:0000313" key="3">
    <source>
        <dbReference type="EMBL" id="MBK6089736.1"/>
    </source>
</evidence>
<proteinExistence type="predicted"/>
<keyword evidence="4" id="KW-1185">Reference proteome</keyword>
<sequence>MKRIICVLLVALLCVGLAACSPKQDNTEPASDPASSTASQTDAAQASSVSSSGKRYATVKEYLDTPEVQSQINSTIESNKSDDMEMSIYAEGDDTLVYDYLFTQTYDENGVAELKSGLDKALEEKGSTFTSVAGTLKTYVDVENPKVKVVYRNGDNAIITEKTFE</sequence>
<evidence type="ECO:0000256" key="1">
    <source>
        <dbReference type="SAM" id="MobiDB-lite"/>
    </source>
</evidence>
<dbReference type="Pfam" id="PF16146">
    <property type="entry name" value="DUF4854"/>
    <property type="match status" value="1"/>
</dbReference>
<feature type="signal peptide" evidence="2">
    <location>
        <begin position="1"/>
        <end position="18"/>
    </location>
</feature>
<feature type="chain" id="PRO_5038559221" evidence="2">
    <location>
        <begin position="19"/>
        <end position="165"/>
    </location>
</feature>
<feature type="region of interest" description="Disordered" evidence="1">
    <location>
        <begin position="24"/>
        <end position="52"/>
    </location>
</feature>
<name>A0A934WTR4_9FIRM</name>
<evidence type="ECO:0000256" key="2">
    <source>
        <dbReference type="SAM" id="SignalP"/>
    </source>
</evidence>
<dbReference type="Proteomes" id="UP000633365">
    <property type="component" value="Unassembled WGS sequence"/>
</dbReference>
<organism evidence="3 4">
    <name type="scientific">Ruminococcus difficilis</name>
    <dbReference type="NCBI Taxonomy" id="2763069"/>
    <lineage>
        <taxon>Bacteria</taxon>
        <taxon>Bacillati</taxon>
        <taxon>Bacillota</taxon>
        <taxon>Clostridia</taxon>
        <taxon>Eubacteriales</taxon>
        <taxon>Oscillospiraceae</taxon>
        <taxon>Ruminococcus</taxon>
    </lineage>
</organism>
<dbReference type="RefSeq" id="WP_201428443.1">
    <property type="nucleotide sequence ID" value="NZ_JAEQMG010000149.1"/>
</dbReference>
<accession>A0A934WTR4</accession>
<dbReference type="PROSITE" id="PS51257">
    <property type="entry name" value="PROKAR_LIPOPROTEIN"/>
    <property type="match status" value="1"/>
</dbReference>
<evidence type="ECO:0000313" key="4">
    <source>
        <dbReference type="Proteomes" id="UP000633365"/>
    </source>
</evidence>